<keyword evidence="1" id="KW-0805">Transcription regulation</keyword>
<evidence type="ECO:0000313" key="5">
    <source>
        <dbReference type="EMBL" id="PJZ70452.1"/>
    </source>
</evidence>
<dbReference type="InterPro" id="IPR018490">
    <property type="entry name" value="cNMP-bd_dom_sf"/>
</dbReference>
<dbReference type="Proteomes" id="UP000231962">
    <property type="component" value="Unassembled WGS sequence"/>
</dbReference>
<evidence type="ECO:0000313" key="8">
    <source>
        <dbReference type="Proteomes" id="UP000231990"/>
    </source>
</evidence>
<sequence>MASALAYDPQINFSQFPLHRYRISADSRDIGSFLNKRTGPNRSRRFPKKSLLFTSEANADGFFWIKEGTVRTYIDSPSGLKQQTLKIYPKGTCVGIRDALFGESYNKNAECLEDTEVIFVGKEEAENLLNDDMFRDCIIKYITSESREAENRIYSMGTKQVHSKLAEILLSLQEAYGPEINLKFSREVMASIVGAKTETVVRALTDLKEKGWINVEKNIIRINDISALERLVEV</sequence>
<gene>
    <name evidence="5" type="ORF">CH360_05525</name>
    <name evidence="6" type="ORF">CH373_05105</name>
</gene>
<dbReference type="Pfam" id="PF13545">
    <property type="entry name" value="HTH_Crp_2"/>
    <property type="match status" value="1"/>
</dbReference>
<keyword evidence="2" id="KW-0238">DNA-binding</keyword>
<dbReference type="InterPro" id="IPR050397">
    <property type="entry name" value="Env_Response_Regulators"/>
</dbReference>
<dbReference type="RefSeq" id="WP_100713021.1">
    <property type="nucleotide sequence ID" value="NZ_NPDY01000003.1"/>
</dbReference>
<dbReference type="GO" id="GO:0003677">
    <property type="term" value="F:DNA binding"/>
    <property type="evidence" value="ECO:0007669"/>
    <property type="project" value="UniProtKB-KW"/>
</dbReference>
<feature type="domain" description="HTH crp-type" evidence="4">
    <location>
        <begin position="159"/>
        <end position="226"/>
    </location>
</feature>
<dbReference type="SUPFAM" id="SSF46785">
    <property type="entry name" value="Winged helix' DNA-binding domain"/>
    <property type="match status" value="1"/>
</dbReference>
<organism evidence="6 8">
    <name type="scientific">Leptospira perolatii</name>
    <dbReference type="NCBI Taxonomy" id="2023191"/>
    <lineage>
        <taxon>Bacteria</taxon>
        <taxon>Pseudomonadati</taxon>
        <taxon>Spirochaetota</taxon>
        <taxon>Spirochaetia</taxon>
        <taxon>Leptospirales</taxon>
        <taxon>Leptospiraceae</taxon>
        <taxon>Leptospira</taxon>
    </lineage>
</organism>
<reference evidence="7 8" key="1">
    <citation type="submission" date="2017-07" db="EMBL/GenBank/DDBJ databases">
        <title>Leptospira spp. isolated from tropical soils.</title>
        <authorList>
            <person name="Thibeaux R."/>
            <person name="Iraola G."/>
            <person name="Ferres I."/>
            <person name="Bierque E."/>
            <person name="Girault D."/>
            <person name="Soupe-Gilbert M.-E."/>
            <person name="Picardeau M."/>
            <person name="Goarant C."/>
        </authorList>
    </citation>
    <scope>NUCLEOTIDE SEQUENCE [LARGE SCALE GENOMIC DNA]</scope>
    <source>
        <strain evidence="6 8">FH1-B-B1</strain>
        <strain evidence="5 7">FH1-B-C1</strain>
    </source>
</reference>
<evidence type="ECO:0000256" key="3">
    <source>
        <dbReference type="ARBA" id="ARBA00023163"/>
    </source>
</evidence>
<dbReference type="CDD" id="cd00038">
    <property type="entry name" value="CAP_ED"/>
    <property type="match status" value="1"/>
</dbReference>
<dbReference type="PROSITE" id="PS51063">
    <property type="entry name" value="HTH_CRP_2"/>
    <property type="match status" value="1"/>
</dbReference>
<dbReference type="Gene3D" id="2.60.120.10">
    <property type="entry name" value="Jelly Rolls"/>
    <property type="match status" value="1"/>
</dbReference>
<dbReference type="InterPro" id="IPR036390">
    <property type="entry name" value="WH_DNA-bd_sf"/>
</dbReference>
<dbReference type="EMBL" id="NPDZ01000002">
    <property type="protein sequence ID" value="PJZ74288.1"/>
    <property type="molecule type" value="Genomic_DNA"/>
</dbReference>
<protein>
    <submittedName>
        <fullName evidence="6">Transcriptional regulator</fullName>
    </submittedName>
</protein>
<dbReference type="Proteomes" id="UP000231990">
    <property type="component" value="Unassembled WGS sequence"/>
</dbReference>
<dbReference type="GO" id="GO:0003700">
    <property type="term" value="F:DNA-binding transcription factor activity"/>
    <property type="evidence" value="ECO:0007669"/>
    <property type="project" value="TreeGrafter"/>
</dbReference>
<comment type="caution">
    <text evidence="6">The sequence shown here is derived from an EMBL/GenBank/DDBJ whole genome shotgun (WGS) entry which is preliminary data.</text>
</comment>
<accession>A0A2M9ZQC6</accession>
<evidence type="ECO:0000256" key="1">
    <source>
        <dbReference type="ARBA" id="ARBA00023015"/>
    </source>
</evidence>
<dbReference type="PANTHER" id="PTHR24567">
    <property type="entry name" value="CRP FAMILY TRANSCRIPTIONAL REGULATORY PROTEIN"/>
    <property type="match status" value="1"/>
</dbReference>
<dbReference type="OrthoDB" id="9798104at2"/>
<evidence type="ECO:0000313" key="7">
    <source>
        <dbReference type="Proteomes" id="UP000231962"/>
    </source>
</evidence>
<dbReference type="SUPFAM" id="SSF51206">
    <property type="entry name" value="cAMP-binding domain-like"/>
    <property type="match status" value="1"/>
</dbReference>
<dbReference type="InterPro" id="IPR000595">
    <property type="entry name" value="cNMP-bd_dom"/>
</dbReference>
<keyword evidence="3" id="KW-0804">Transcription</keyword>
<name>A0A2M9ZQC6_9LEPT</name>
<evidence type="ECO:0000313" key="6">
    <source>
        <dbReference type="EMBL" id="PJZ74288.1"/>
    </source>
</evidence>
<dbReference type="EMBL" id="NPDY01000003">
    <property type="protein sequence ID" value="PJZ70452.1"/>
    <property type="molecule type" value="Genomic_DNA"/>
</dbReference>
<dbReference type="InterPro" id="IPR012318">
    <property type="entry name" value="HTH_CRP"/>
</dbReference>
<dbReference type="GO" id="GO:0005829">
    <property type="term" value="C:cytosol"/>
    <property type="evidence" value="ECO:0007669"/>
    <property type="project" value="TreeGrafter"/>
</dbReference>
<evidence type="ECO:0000259" key="4">
    <source>
        <dbReference type="PROSITE" id="PS51063"/>
    </source>
</evidence>
<dbReference type="Pfam" id="PF00027">
    <property type="entry name" value="cNMP_binding"/>
    <property type="match status" value="1"/>
</dbReference>
<dbReference type="PANTHER" id="PTHR24567:SF58">
    <property type="entry name" value="CYCLIC AMP-BINDING REGULATORY PROTEIN"/>
    <property type="match status" value="1"/>
</dbReference>
<proteinExistence type="predicted"/>
<dbReference type="AlphaFoldDB" id="A0A2M9ZQC6"/>
<keyword evidence="7" id="KW-1185">Reference proteome</keyword>
<dbReference type="InterPro" id="IPR014710">
    <property type="entry name" value="RmlC-like_jellyroll"/>
</dbReference>
<dbReference type="SMART" id="SM00419">
    <property type="entry name" value="HTH_CRP"/>
    <property type="match status" value="1"/>
</dbReference>
<evidence type="ECO:0000256" key="2">
    <source>
        <dbReference type="ARBA" id="ARBA00023125"/>
    </source>
</evidence>